<feature type="domain" description="DOP1-like C-terminal" evidence="10">
    <location>
        <begin position="1306"/>
        <end position="1790"/>
    </location>
</feature>
<keyword evidence="5" id="KW-0472">Membrane</keyword>
<keyword evidence="4" id="KW-0333">Golgi apparatus</keyword>
<feature type="compositionally biased region" description="Polar residues" evidence="7">
    <location>
        <begin position="1403"/>
        <end position="1415"/>
    </location>
</feature>
<gene>
    <name evidence="12" type="ORF">ONZ51_g2280</name>
</gene>
<evidence type="ECO:0000259" key="9">
    <source>
        <dbReference type="Pfam" id="PF24597"/>
    </source>
</evidence>
<dbReference type="PANTHER" id="PTHR14042">
    <property type="entry name" value="DOPEY-RELATED"/>
    <property type="match status" value="1"/>
</dbReference>
<evidence type="ECO:0000256" key="6">
    <source>
        <dbReference type="ARBA" id="ARBA00046326"/>
    </source>
</evidence>
<dbReference type="Pfam" id="PF24597">
    <property type="entry name" value="TPR_DOP1_M"/>
    <property type="match status" value="1"/>
</dbReference>
<dbReference type="GO" id="GO:0006895">
    <property type="term" value="P:Golgi to endosome transport"/>
    <property type="evidence" value="ECO:0007669"/>
    <property type="project" value="InterPro"/>
</dbReference>
<protein>
    <recommendedName>
        <fullName evidence="14">Dopey N-terminal domain-containing protein</fullName>
    </recommendedName>
</protein>
<comment type="caution">
    <text evidence="12">The sequence shown here is derived from an EMBL/GenBank/DDBJ whole genome shotgun (WGS) entry which is preliminary data.</text>
</comment>
<dbReference type="InterPro" id="IPR056458">
    <property type="entry name" value="TPR_DOP1_M"/>
</dbReference>
<dbReference type="PANTHER" id="PTHR14042:SF24">
    <property type="entry name" value="PROTEIN DOPEY-1 HOMOLOG"/>
    <property type="match status" value="1"/>
</dbReference>
<dbReference type="InterPro" id="IPR040314">
    <property type="entry name" value="DOP1"/>
</dbReference>
<dbReference type="GO" id="GO:0005768">
    <property type="term" value="C:endosome"/>
    <property type="evidence" value="ECO:0007669"/>
    <property type="project" value="TreeGrafter"/>
</dbReference>
<evidence type="ECO:0000256" key="2">
    <source>
        <dbReference type="ARBA" id="ARBA00022448"/>
    </source>
</evidence>
<evidence type="ECO:0000313" key="13">
    <source>
        <dbReference type="Proteomes" id="UP001215151"/>
    </source>
</evidence>
<feature type="domain" description="DOP1-like middle TPR" evidence="9">
    <location>
        <begin position="354"/>
        <end position="480"/>
    </location>
</feature>
<proteinExistence type="inferred from homology"/>
<evidence type="ECO:0000256" key="4">
    <source>
        <dbReference type="ARBA" id="ARBA00023034"/>
    </source>
</evidence>
<dbReference type="Pfam" id="PF04118">
    <property type="entry name" value="Dopey_N"/>
    <property type="match status" value="1"/>
</dbReference>
<evidence type="ECO:0000259" key="11">
    <source>
        <dbReference type="Pfam" id="PF24601"/>
    </source>
</evidence>
<feature type="region of interest" description="Disordered" evidence="7">
    <location>
        <begin position="1"/>
        <end position="39"/>
    </location>
</feature>
<dbReference type="Pfam" id="PF24598">
    <property type="entry name" value="DOP1_C"/>
    <property type="match status" value="1"/>
</dbReference>
<comment type="subcellular location">
    <subcellularLocation>
        <location evidence="1">Golgi apparatus membrane</location>
        <topology evidence="1">Peripheral membrane protein</topology>
    </subcellularLocation>
</comment>
<sequence length="1813" mass="202853">MSAASSPRPGSTDPNKRGPPWYALRGGDGTSTPPAYASDPKYKKYTQQVEKCLNSFESVHEWADFISFLKQLLKTLQSYQQFKEIPRKLVVAKRLSQCLNPALPNGVHQRALDVYSHVFAVLGSEGLQRDLALWSSGLFPFFEYASTAVKPTVLNLFDTHYLPLQSGLRPIMKSFILALLPGLEEETGEYFDKVLALLDRLAGTISQSFFFQNIWLVMLTTPPARGTALTYLSRRLPPFKPDEGKLGACQVSCSELEVDGDAYRHHTNSLEDDDLLVRRAALDILLQSLRIDGVAVKKAQDDDRAILMRAATSVVLRRDLALNRRLYAWLLGPSESTQAQIEYYKILSLQQDEMLNPSPDYSQSRPFKIFISLLDKYEIGLPLTEVLVYDAFKCLQQLLQSGQDAGDDLSMTGSTLYEAVEPHALWSRLLSAMLADLKPGQCNREGCAMVKYLLQSFHSHDEEIETIHLPIVFNAITGILTVSIDISYISEVLPTYYGQAFNWNDSSSFPAASDALSLLPEILKRIPHGALKSRPALSTQAQALEAEMDAVVFAYKFYGIKSDTPPVGTKRSAAPFAIAMEDLVSLTFSSATALLKGDEDVTLSRSRRDVLLLSSSILDALASRLDDEVDGQLIVSWDPDAWLSTMFECLEQRNVAFVTVDRFITVAIKLHQKAQLQPSFDLDKRSYITPMVRVLLKYLRPSFSAYHMRAVNLIWALERLSKHPHVEAVISQSLSVRRTSELQDACEAFGVLWRLTEDIALPGVHLKVPMMTVLETLRSDDPKLRRIGETWMRCSLKSYLRVLDPILFDLLDPTIRYIPSTTELRGKQLQGFSYERPFDQRYVNYLLETLLSVAKFGGQGFSKVARSTPISRSIYSGLLQRLQSVNAAFPEATYMDVIVSQLLMRFLQSEPKQPLLPTMQPFHIVSQNLAVDLLQPLVARGDVDLITLQSLESAVVQKLYFCVHTGRLDLQNKLLHLLHSVISSSISGSEGRSHATASQLERATDGISPQDGPPMTKKETHAVHPLLVQTLVDGISVPGNRSLLQHWLDFIMMTVPLFRETLKAVVTPLSDCVCRQLRLALTEILDVSSSGPRSDDVVSYTTDADFLMLLTALERLTLLSMTRIGGEEPQEDDQQMDKNVQESGGLLGYVSGVFSSDGPSGATDDSAVTKSSDYRCLHNAVRVLYGMWDKLVVAPDSDWGSQEESLSLIYSRARTRAKRVLEHLFRAHSTEVLEAVVDCWHDQAITRPESAETSSAYDLVDVLTASAQNAVHMLCESISCRTPGLSERTRKTVVFPDLLDMTLFEFLEQYMKRLEGPLALQVWNRFLQLVKDLLLTLRDFRPQAFAALKCFTVLADKVTQTTALDDRRLRKDLQETYGKLLDICVMSGRSVESGSWIRRSQREALTTNGRDSPTPTLREMKVDEKNASSTSLPLPDGGKSAYAGDVAQQVNSYVASDALPSLRKFLVDSDKILAACNQIVYNIVNPALKGKARPLDLEDDIVAIIREMTRISVAVKAWRTPVVESLNDNRCFNSTAEAGEKWMPMVKSLFDTDKTALPELLGKITTVPSANIFTNREYEMLLRSLNLRRLSYVILSAEKNHFLAQLPSIQEKLVDTLRNVSAPIVQSEVYLCVRVLLCRLSPHNLSSFWPVILTEMYRIFEQILENIPGDGSEELGLILSACKLLDLLLVLQTEEFQIHQWIFITDTVDAVYRPDDWFPEALLDRLAEVVGALPATESIAPRSAAQAHTPSVPTKPMRRPLLHSLRQIDSIRDLVPFFSTASISSYESVYHSGGVVDWQAVEKGLLEDLFEGR</sequence>
<feature type="domain" description="DOP1 N-terminal" evidence="8">
    <location>
        <begin position="39"/>
        <end position="334"/>
    </location>
</feature>
<feature type="compositionally biased region" description="Polar residues" evidence="7">
    <location>
        <begin position="1"/>
        <end position="13"/>
    </location>
</feature>
<dbReference type="SUPFAM" id="SSF48371">
    <property type="entry name" value="ARM repeat"/>
    <property type="match status" value="1"/>
</dbReference>
<evidence type="ECO:0000256" key="7">
    <source>
        <dbReference type="SAM" id="MobiDB-lite"/>
    </source>
</evidence>
<evidence type="ECO:0000256" key="3">
    <source>
        <dbReference type="ARBA" id="ARBA00022927"/>
    </source>
</evidence>
<organism evidence="12 13">
    <name type="scientific">Trametes cubensis</name>
    <dbReference type="NCBI Taxonomy" id="1111947"/>
    <lineage>
        <taxon>Eukaryota</taxon>
        <taxon>Fungi</taxon>
        <taxon>Dikarya</taxon>
        <taxon>Basidiomycota</taxon>
        <taxon>Agaricomycotina</taxon>
        <taxon>Agaricomycetes</taxon>
        <taxon>Polyporales</taxon>
        <taxon>Polyporaceae</taxon>
        <taxon>Trametes</taxon>
    </lineage>
</organism>
<keyword evidence="3" id="KW-0653">Protein transport</keyword>
<dbReference type="InterPro" id="IPR056457">
    <property type="entry name" value="DOP1_C"/>
</dbReference>
<evidence type="ECO:0000259" key="10">
    <source>
        <dbReference type="Pfam" id="PF24598"/>
    </source>
</evidence>
<evidence type="ECO:0000256" key="1">
    <source>
        <dbReference type="ARBA" id="ARBA00004395"/>
    </source>
</evidence>
<dbReference type="Pfam" id="PF24601">
    <property type="entry name" value="TPR_DOP1"/>
    <property type="match status" value="1"/>
</dbReference>
<feature type="region of interest" description="Disordered" evidence="7">
    <location>
        <begin position="986"/>
        <end position="1017"/>
    </location>
</feature>
<comment type="similarity">
    <text evidence="6">Belongs to the DOP1 family.</text>
</comment>
<feature type="region of interest" description="Disordered" evidence="7">
    <location>
        <begin position="1402"/>
        <end position="1437"/>
    </location>
</feature>
<dbReference type="GO" id="GO:0005802">
    <property type="term" value="C:trans-Golgi network"/>
    <property type="evidence" value="ECO:0007669"/>
    <property type="project" value="TreeGrafter"/>
</dbReference>
<dbReference type="GO" id="GO:0005829">
    <property type="term" value="C:cytosol"/>
    <property type="evidence" value="ECO:0007669"/>
    <property type="project" value="GOC"/>
</dbReference>
<keyword evidence="13" id="KW-1185">Reference proteome</keyword>
<evidence type="ECO:0008006" key="14">
    <source>
        <dbReference type="Google" id="ProtNLM"/>
    </source>
</evidence>
<accession>A0AAD7TZZ2</accession>
<reference evidence="12" key="1">
    <citation type="submission" date="2022-11" db="EMBL/GenBank/DDBJ databases">
        <title>Genome Sequence of Cubamyces cubensis.</title>
        <authorList>
            <person name="Buettner E."/>
        </authorList>
    </citation>
    <scope>NUCLEOTIDE SEQUENCE</scope>
    <source>
        <strain evidence="12">MPL-01</strain>
    </source>
</reference>
<evidence type="ECO:0000313" key="12">
    <source>
        <dbReference type="EMBL" id="KAJ8494520.1"/>
    </source>
</evidence>
<name>A0AAD7TZZ2_9APHY</name>
<dbReference type="InterPro" id="IPR007249">
    <property type="entry name" value="DOP1_N"/>
</dbReference>
<dbReference type="InterPro" id="IPR016024">
    <property type="entry name" value="ARM-type_fold"/>
</dbReference>
<evidence type="ECO:0000256" key="5">
    <source>
        <dbReference type="ARBA" id="ARBA00023136"/>
    </source>
</evidence>
<dbReference type="Proteomes" id="UP001215151">
    <property type="component" value="Unassembled WGS sequence"/>
</dbReference>
<dbReference type="GO" id="GO:0015031">
    <property type="term" value="P:protein transport"/>
    <property type="evidence" value="ECO:0007669"/>
    <property type="project" value="UniProtKB-KW"/>
</dbReference>
<evidence type="ECO:0000259" key="8">
    <source>
        <dbReference type="Pfam" id="PF04118"/>
    </source>
</evidence>
<feature type="domain" description="DOP1-like TPR" evidence="11">
    <location>
        <begin position="969"/>
        <end position="1119"/>
    </location>
</feature>
<dbReference type="EMBL" id="JAPEVG010000035">
    <property type="protein sequence ID" value="KAJ8494520.1"/>
    <property type="molecule type" value="Genomic_DNA"/>
</dbReference>
<dbReference type="InterPro" id="IPR056459">
    <property type="entry name" value="TPR_DOP1"/>
</dbReference>
<keyword evidence="2" id="KW-0813">Transport</keyword>
<dbReference type="GO" id="GO:0000139">
    <property type="term" value="C:Golgi membrane"/>
    <property type="evidence" value="ECO:0007669"/>
    <property type="project" value="UniProtKB-SubCell"/>
</dbReference>